<evidence type="ECO:0000313" key="1">
    <source>
        <dbReference type="EMBL" id="SEH65652.1"/>
    </source>
</evidence>
<sequence>MAGQSLIVLLVRVLSKMMLAGVSQTTPMPPPDNI</sequence>
<dbReference type="EMBL" id="CDSC02000077">
    <property type="protein sequence ID" value="SEH65652.1"/>
    <property type="molecule type" value="Genomic_DNA"/>
</dbReference>
<dbReference type="Proteomes" id="UP000198988">
    <property type="component" value="Unassembled WGS sequence"/>
</dbReference>
<dbReference type="AlphaFoldDB" id="A0A1H6JSV8"/>
<organism evidence="1 2">
    <name type="scientific">Bathymodiolus azoricus thioautotrophic gill symbiont</name>
    <dbReference type="NCBI Taxonomy" id="235205"/>
    <lineage>
        <taxon>Bacteria</taxon>
        <taxon>Pseudomonadati</taxon>
        <taxon>Pseudomonadota</taxon>
        <taxon>Gammaproteobacteria</taxon>
        <taxon>sulfur-oxidizing symbionts</taxon>
    </lineage>
</organism>
<evidence type="ECO:0000313" key="2">
    <source>
        <dbReference type="Proteomes" id="UP000198988"/>
    </source>
</evidence>
<name>A0A1H6JSV8_9GAMM</name>
<gene>
    <name evidence="1" type="ORF">BAZSYMA_ACONTIG00984_13</name>
</gene>
<reference evidence="2" key="1">
    <citation type="submission" date="2016-06" db="EMBL/GenBank/DDBJ databases">
        <authorList>
            <person name="Petersen J."/>
            <person name="Sayavedra L."/>
        </authorList>
    </citation>
    <scope>NUCLEOTIDE SEQUENCE [LARGE SCALE GENOMIC DNA]</scope>
    <source>
        <strain evidence="2">BazSymA</strain>
    </source>
</reference>
<accession>A0A1H6JSV8</accession>
<proteinExistence type="predicted"/>
<protein>
    <submittedName>
        <fullName evidence="1">Uncharacterized protein</fullName>
    </submittedName>
</protein>